<protein>
    <submittedName>
        <fullName evidence="2">BTB domain-containing protein</fullName>
    </submittedName>
</protein>
<reference evidence="2" key="1">
    <citation type="submission" date="2022-11" db="UniProtKB">
        <authorList>
            <consortium name="WormBaseParasite"/>
        </authorList>
    </citation>
    <scope>IDENTIFICATION</scope>
</reference>
<evidence type="ECO:0000313" key="2">
    <source>
        <dbReference type="WBParaSite" id="ES5_v2.g6605.t1"/>
    </source>
</evidence>
<evidence type="ECO:0000313" key="1">
    <source>
        <dbReference type="Proteomes" id="UP000887579"/>
    </source>
</evidence>
<dbReference type="WBParaSite" id="ES5_v2.g6605.t1">
    <property type="protein sequence ID" value="ES5_v2.g6605.t1"/>
    <property type="gene ID" value="ES5_v2.g6605"/>
</dbReference>
<organism evidence="1 2">
    <name type="scientific">Panagrolaimus sp. ES5</name>
    <dbReference type="NCBI Taxonomy" id="591445"/>
    <lineage>
        <taxon>Eukaryota</taxon>
        <taxon>Metazoa</taxon>
        <taxon>Ecdysozoa</taxon>
        <taxon>Nematoda</taxon>
        <taxon>Chromadorea</taxon>
        <taxon>Rhabditida</taxon>
        <taxon>Tylenchina</taxon>
        <taxon>Panagrolaimomorpha</taxon>
        <taxon>Panagrolaimoidea</taxon>
        <taxon>Panagrolaimidae</taxon>
        <taxon>Panagrolaimus</taxon>
    </lineage>
</organism>
<proteinExistence type="predicted"/>
<accession>A0AC34GQ70</accession>
<name>A0AC34GQ70_9BILA</name>
<sequence length="540" mass="60759">MDSEHRVILNVGGIRHETYTHVLKKIPATRLSRLTPNLANYDPVLNEYFFDRHPGVFSMILNYYRTGKLHYPTNVCGPLFEEELEFWGLDANQVEPCCWMTYTSHRDTQETLQVIENLDLDSDPPTQEEIAKKFGWEDDFFAGDLSRWQKLKPIVWAVFDEPWSSRYARVLSYDPEEKQTIDDNDFAGAIATFKQFTVPHPYFFYVDFACNIFFTIELLVRTIFAPSLRKFFRSPLTLIDLIATGAFYLDWITSDLVVHSAQADTIDFLSIVCILRLFKLTKHFAGLKIIIQTFKNSAEELLLLVFFVALAIVTFAALVYYAERIENNPNNQFTSIPAGLWWSLITICTVGFGDMVPKTYPGMLVGSLCALMGVLTIALPVPVIVANFSNLYSHTQARAKLPKKRRRVLQAHEVKVPSVLKHSKYRGKSDSMIPTDDENNETKITPATRLVQPQPHKISSASSHIAAFFHMGIHRREPPSPILSSSHNLGVNGTTAGTTLSATTTTTTNAPSSSLTATSTLAATSSPTTSNMMSYINVKT</sequence>
<dbReference type="Proteomes" id="UP000887579">
    <property type="component" value="Unplaced"/>
</dbReference>